<sequence length="98" mass="10630">MIAEITNNGSAPVLIRSRTSLAFFGSPTTHSMSRARAHGVHRRVASENHAVSVDTMAITALPLDCWLRCHARPINMRDMGVYSCALLCHLKSAITGAK</sequence>
<evidence type="ECO:0000313" key="1">
    <source>
        <dbReference type="Proteomes" id="UP000887566"/>
    </source>
</evidence>
<dbReference type="Proteomes" id="UP000887566">
    <property type="component" value="Unplaced"/>
</dbReference>
<keyword evidence="1" id="KW-1185">Reference proteome</keyword>
<reference evidence="2" key="1">
    <citation type="submission" date="2022-11" db="UniProtKB">
        <authorList>
            <consortium name="WormBaseParasite"/>
        </authorList>
    </citation>
    <scope>IDENTIFICATION</scope>
</reference>
<evidence type="ECO:0000313" key="2">
    <source>
        <dbReference type="WBParaSite" id="PSAMB.scaffold3721size17122.g22329.t1"/>
    </source>
</evidence>
<proteinExistence type="predicted"/>
<protein>
    <submittedName>
        <fullName evidence="2">Uncharacterized protein</fullName>
    </submittedName>
</protein>
<organism evidence="1 2">
    <name type="scientific">Plectus sambesii</name>
    <dbReference type="NCBI Taxonomy" id="2011161"/>
    <lineage>
        <taxon>Eukaryota</taxon>
        <taxon>Metazoa</taxon>
        <taxon>Ecdysozoa</taxon>
        <taxon>Nematoda</taxon>
        <taxon>Chromadorea</taxon>
        <taxon>Plectida</taxon>
        <taxon>Plectina</taxon>
        <taxon>Plectoidea</taxon>
        <taxon>Plectidae</taxon>
        <taxon>Plectus</taxon>
    </lineage>
</organism>
<dbReference type="WBParaSite" id="PSAMB.scaffold3721size17122.g22329.t1">
    <property type="protein sequence ID" value="PSAMB.scaffold3721size17122.g22329.t1"/>
    <property type="gene ID" value="PSAMB.scaffold3721size17122.g22329"/>
</dbReference>
<accession>A0A914WDL5</accession>
<dbReference type="AlphaFoldDB" id="A0A914WDL5"/>
<name>A0A914WDL5_9BILA</name>